<dbReference type="RefSeq" id="WP_096584780.1">
    <property type="nucleotide sequence ID" value="NZ_CAWNJS010000002.1"/>
</dbReference>
<gene>
    <name evidence="1" type="ORF">NIES37_70150</name>
</gene>
<evidence type="ECO:0000313" key="1">
    <source>
        <dbReference type="EMBL" id="BAZ03002.1"/>
    </source>
</evidence>
<name>A0A1Z4NBE9_9CYAN</name>
<dbReference type="PANTHER" id="PTHR39638">
    <property type="entry name" value="YCF35"/>
    <property type="match status" value="1"/>
</dbReference>
<reference evidence="1 2" key="1">
    <citation type="submission" date="2017-06" db="EMBL/GenBank/DDBJ databases">
        <title>Genome sequencing of cyanobaciteial culture collection at National Institute for Environmental Studies (NIES).</title>
        <authorList>
            <person name="Hirose Y."/>
            <person name="Shimura Y."/>
            <person name="Fujisawa T."/>
            <person name="Nakamura Y."/>
            <person name="Kawachi M."/>
        </authorList>
    </citation>
    <scope>NUCLEOTIDE SEQUENCE [LARGE SCALE GENOMIC DNA]</scope>
    <source>
        <strain evidence="1 2">NIES-37</strain>
        <plasmid evidence="2">Plasmid1 dna</plasmid>
    </source>
</reference>
<evidence type="ECO:0008006" key="3">
    <source>
        <dbReference type="Google" id="ProtNLM"/>
    </source>
</evidence>
<geneLocation type="plasmid" evidence="2">
    <name>Plasmid1 dna</name>
</geneLocation>
<dbReference type="EMBL" id="AP018249">
    <property type="protein sequence ID" value="BAZ03002.1"/>
    <property type="molecule type" value="Genomic_DNA"/>
</dbReference>
<proteinExistence type="predicted"/>
<keyword evidence="2" id="KW-1185">Reference proteome</keyword>
<organism evidence="1 2">
    <name type="scientific">Tolypothrix tenuis PCC 7101</name>
    <dbReference type="NCBI Taxonomy" id="231146"/>
    <lineage>
        <taxon>Bacteria</taxon>
        <taxon>Bacillati</taxon>
        <taxon>Cyanobacteriota</taxon>
        <taxon>Cyanophyceae</taxon>
        <taxon>Nostocales</taxon>
        <taxon>Tolypothrichaceae</taxon>
        <taxon>Tolypothrix</taxon>
    </lineage>
</organism>
<dbReference type="PANTHER" id="PTHR39638:SF2">
    <property type="entry name" value="YCF35"/>
    <property type="match status" value="1"/>
</dbReference>
<dbReference type="Proteomes" id="UP000218785">
    <property type="component" value="Plasmid plasmid1"/>
</dbReference>
<keyword evidence="1" id="KW-0614">Plasmid</keyword>
<dbReference type="Pfam" id="PF06868">
    <property type="entry name" value="DUF1257"/>
    <property type="match status" value="1"/>
</dbReference>
<protein>
    <recommendedName>
        <fullName evidence="3">DUF1257 domain-containing protein</fullName>
    </recommendedName>
</protein>
<sequence>MSHFSTVTTKLTNRECLVQALQDLQLTVQVYEKPQSLRGYYDDSQGKSAEIVVPGRSLSVRADIGFKWDQEAGVYQLIHDAYETVPRLGEDFFSHTLIQAYGQKMVRAKAAQLQEHLGECTITEETNGQVHTLRLAFSAHQQTQQVRR</sequence>
<accession>A0A1Z4NBE9</accession>
<dbReference type="KEGG" id="ttq:NIES37_70150"/>
<dbReference type="InterPro" id="IPR009666">
    <property type="entry name" value="Uncharacterised_Ycf35"/>
</dbReference>
<dbReference type="AlphaFoldDB" id="A0A1Z4NBE9"/>
<evidence type="ECO:0000313" key="2">
    <source>
        <dbReference type="Proteomes" id="UP000218785"/>
    </source>
</evidence>